<dbReference type="AlphaFoldDB" id="A0AAD2HGA6"/>
<proteinExistence type="predicted"/>
<feature type="domain" description="Integrase zinc-binding" evidence="1">
    <location>
        <begin position="26"/>
        <end position="82"/>
    </location>
</feature>
<protein>
    <recommendedName>
        <fullName evidence="1">Integrase zinc-binding domain-containing protein</fullName>
    </recommendedName>
</protein>
<dbReference type="Proteomes" id="UP001295794">
    <property type="component" value="Unassembled WGS sequence"/>
</dbReference>
<sequence length="112" mass="13335">RYCMEFFRRGTVLWRKDSHGRHKVVVQPERRWSVLELAHDDVGHKGFYATRALLTERFWWPHMADDIAWFVRTCNLCQQRQVRKIHIPPTVAVPAPIFAKMYMDTMHLPTSG</sequence>
<comment type="caution">
    <text evidence="2">The sequence shown here is derived from an EMBL/GenBank/DDBJ whole genome shotgun (WGS) entry which is preliminary data.</text>
</comment>
<evidence type="ECO:0000313" key="3">
    <source>
        <dbReference type="Proteomes" id="UP001295794"/>
    </source>
</evidence>
<keyword evidence="3" id="KW-1185">Reference proteome</keyword>
<evidence type="ECO:0000259" key="1">
    <source>
        <dbReference type="Pfam" id="PF17921"/>
    </source>
</evidence>
<reference evidence="2" key="1">
    <citation type="submission" date="2023-11" db="EMBL/GenBank/DDBJ databases">
        <authorList>
            <person name="De Vega J J."/>
            <person name="De Vega J J."/>
        </authorList>
    </citation>
    <scope>NUCLEOTIDE SEQUENCE</scope>
</reference>
<organism evidence="2 3">
    <name type="scientific">Mycena citricolor</name>
    <dbReference type="NCBI Taxonomy" id="2018698"/>
    <lineage>
        <taxon>Eukaryota</taxon>
        <taxon>Fungi</taxon>
        <taxon>Dikarya</taxon>
        <taxon>Basidiomycota</taxon>
        <taxon>Agaricomycotina</taxon>
        <taxon>Agaricomycetes</taxon>
        <taxon>Agaricomycetidae</taxon>
        <taxon>Agaricales</taxon>
        <taxon>Marasmiineae</taxon>
        <taxon>Mycenaceae</taxon>
        <taxon>Mycena</taxon>
    </lineage>
</organism>
<gene>
    <name evidence="2" type="ORF">MYCIT1_LOCUS21697</name>
</gene>
<name>A0AAD2HGA6_9AGAR</name>
<accession>A0AAD2HGA6</accession>
<dbReference type="Gene3D" id="1.10.340.70">
    <property type="match status" value="1"/>
</dbReference>
<evidence type="ECO:0000313" key="2">
    <source>
        <dbReference type="EMBL" id="CAK5274471.1"/>
    </source>
</evidence>
<feature type="non-terminal residue" evidence="2">
    <location>
        <position position="112"/>
    </location>
</feature>
<dbReference type="InterPro" id="IPR041588">
    <property type="entry name" value="Integrase_H2C2"/>
</dbReference>
<feature type="non-terminal residue" evidence="2">
    <location>
        <position position="1"/>
    </location>
</feature>
<dbReference type="Pfam" id="PF17921">
    <property type="entry name" value="Integrase_H2C2"/>
    <property type="match status" value="1"/>
</dbReference>
<dbReference type="FunFam" id="1.10.340.70:FF:000001">
    <property type="entry name" value="Retrovirus-related Pol polyprotein from transposon gypsy-like Protein"/>
    <property type="match status" value="1"/>
</dbReference>
<dbReference type="EMBL" id="CAVNYO010000403">
    <property type="protein sequence ID" value="CAK5274471.1"/>
    <property type="molecule type" value="Genomic_DNA"/>
</dbReference>